<evidence type="ECO:0000256" key="4">
    <source>
        <dbReference type="ARBA" id="ARBA00022692"/>
    </source>
</evidence>
<keyword evidence="4 7" id="KW-0812">Transmembrane</keyword>
<evidence type="ECO:0000256" key="7">
    <source>
        <dbReference type="SAM" id="Phobius"/>
    </source>
</evidence>
<feature type="transmembrane region" description="Helical" evidence="7">
    <location>
        <begin position="196"/>
        <end position="216"/>
    </location>
</feature>
<comment type="subcellular location">
    <subcellularLocation>
        <location evidence="1">Cell membrane</location>
        <topology evidence="1">Multi-pass membrane protein</topology>
    </subcellularLocation>
</comment>
<feature type="domain" description="Major facilitator superfamily (MFS) profile" evidence="8">
    <location>
        <begin position="11"/>
        <end position="477"/>
    </location>
</feature>
<protein>
    <submittedName>
        <fullName evidence="9">MFS transporter</fullName>
    </submittedName>
</protein>
<feature type="transmembrane region" description="Helical" evidence="7">
    <location>
        <begin position="266"/>
        <end position="289"/>
    </location>
</feature>
<evidence type="ECO:0000259" key="8">
    <source>
        <dbReference type="PROSITE" id="PS50850"/>
    </source>
</evidence>
<dbReference type="RefSeq" id="WP_087998196.1">
    <property type="nucleotide sequence ID" value="NZ_BMHB01000001.1"/>
</dbReference>
<feature type="transmembrane region" description="Helical" evidence="7">
    <location>
        <begin position="389"/>
        <end position="413"/>
    </location>
</feature>
<reference evidence="10" key="1">
    <citation type="journal article" date="2019" name="Int. J. Syst. Evol. Microbiol.">
        <title>The Global Catalogue of Microorganisms (GCM) 10K type strain sequencing project: providing services to taxonomists for standard genome sequencing and annotation.</title>
        <authorList>
            <consortium name="The Broad Institute Genomics Platform"/>
            <consortium name="The Broad Institute Genome Sequencing Center for Infectious Disease"/>
            <person name="Wu L."/>
            <person name="Ma J."/>
        </authorList>
    </citation>
    <scope>NUCLEOTIDE SEQUENCE [LARGE SCALE GENOMIC DNA]</scope>
    <source>
        <strain evidence="10">CGMCC 1.14993</strain>
    </source>
</reference>
<organism evidence="9 10">
    <name type="scientific">Gottfriedia solisilvae</name>
    <dbReference type="NCBI Taxonomy" id="1516104"/>
    <lineage>
        <taxon>Bacteria</taxon>
        <taxon>Bacillati</taxon>
        <taxon>Bacillota</taxon>
        <taxon>Bacilli</taxon>
        <taxon>Bacillales</taxon>
        <taxon>Bacillaceae</taxon>
        <taxon>Gottfriedia</taxon>
    </lineage>
</organism>
<dbReference type="GO" id="GO:0022857">
    <property type="term" value="F:transmembrane transporter activity"/>
    <property type="evidence" value="ECO:0007669"/>
    <property type="project" value="InterPro"/>
</dbReference>
<feature type="transmembrane region" description="Helical" evidence="7">
    <location>
        <begin position="45"/>
        <end position="64"/>
    </location>
</feature>
<dbReference type="Gene3D" id="1.20.1250.20">
    <property type="entry name" value="MFS general substrate transporter like domains"/>
    <property type="match status" value="1"/>
</dbReference>
<dbReference type="InterPro" id="IPR036259">
    <property type="entry name" value="MFS_trans_sf"/>
</dbReference>
<gene>
    <name evidence="9" type="ORF">GCM10007380_18090</name>
</gene>
<dbReference type="OrthoDB" id="9807274at2"/>
<keyword evidence="2" id="KW-0813">Transport</keyword>
<dbReference type="PROSITE" id="PS50850">
    <property type="entry name" value="MFS"/>
    <property type="match status" value="1"/>
</dbReference>
<dbReference type="PANTHER" id="PTHR23501">
    <property type="entry name" value="MAJOR FACILITATOR SUPERFAMILY"/>
    <property type="match status" value="1"/>
</dbReference>
<dbReference type="CDD" id="cd17502">
    <property type="entry name" value="MFS_Azr1_MDR_like"/>
    <property type="match status" value="1"/>
</dbReference>
<keyword evidence="5 7" id="KW-1133">Transmembrane helix</keyword>
<evidence type="ECO:0000256" key="2">
    <source>
        <dbReference type="ARBA" id="ARBA00022448"/>
    </source>
</evidence>
<dbReference type="FunFam" id="1.20.1720.10:FF:000004">
    <property type="entry name" value="EmrB/QacA family drug resistance transporter"/>
    <property type="match status" value="1"/>
</dbReference>
<dbReference type="PRINTS" id="PR01036">
    <property type="entry name" value="TCRTETB"/>
</dbReference>
<feature type="transmembrane region" description="Helical" evidence="7">
    <location>
        <begin position="228"/>
        <end position="246"/>
    </location>
</feature>
<feature type="transmembrane region" description="Helical" evidence="7">
    <location>
        <begin position="449"/>
        <end position="472"/>
    </location>
</feature>
<proteinExistence type="predicted"/>
<feature type="transmembrane region" description="Helical" evidence="7">
    <location>
        <begin position="76"/>
        <end position="95"/>
    </location>
</feature>
<evidence type="ECO:0000256" key="5">
    <source>
        <dbReference type="ARBA" id="ARBA00022989"/>
    </source>
</evidence>
<evidence type="ECO:0000256" key="3">
    <source>
        <dbReference type="ARBA" id="ARBA00022475"/>
    </source>
</evidence>
<evidence type="ECO:0000313" key="10">
    <source>
        <dbReference type="Proteomes" id="UP000626244"/>
    </source>
</evidence>
<sequence>MELKQTNRKYVTVGLLVAVTLAAIEGTIITTATPTITSDLSGVNLMSWIFAAYMLAMTVTTPIYGKLSDLYGRKNLLIFGILMFVLGSILCGFAQNMGQLITFRAIQGIGAGAALPLTMTVIGDLYPYQERAKVQGFISAVWAVSSVIGPLVGGFFVDFISWRFIFFINIPFGILSTYILWKFYHQKVEQTKRISIDYLGTILFIISTLSVLYALVVGGEKGDWSSPNLIFLFSIAIIFFVLFLYVETKAIEPLLPLSLFKIQNLVVTYAAMFVAHALLIGIEVYLPVYNQSVFGKSATESGLMLIPLSFSWTIGSFLSGRLIKQLSAKQIILFGTFFCMIGSLGLYGLHNVEFFVYVCNAFLGLGFGLSFPIYMIIISSAVETNQRGIAIAANSFLNTFSQTITVAILGTIFTLKASSFLNGQKLVLGAHSQSGEHVVSESIKNAVTAGFQTITLLMAIFSVITFIFVLFLPKMHSEEKKVEVAQ</sequence>
<keyword evidence="6 7" id="KW-0472">Membrane</keyword>
<dbReference type="SUPFAM" id="SSF103473">
    <property type="entry name" value="MFS general substrate transporter"/>
    <property type="match status" value="1"/>
</dbReference>
<evidence type="ECO:0000256" key="1">
    <source>
        <dbReference type="ARBA" id="ARBA00004651"/>
    </source>
</evidence>
<dbReference type="Pfam" id="PF07690">
    <property type="entry name" value="MFS_1"/>
    <property type="match status" value="1"/>
</dbReference>
<dbReference type="AlphaFoldDB" id="A0A8J3ANC3"/>
<dbReference type="GO" id="GO:0005886">
    <property type="term" value="C:plasma membrane"/>
    <property type="evidence" value="ECO:0007669"/>
    <property type="project" value="UniProtKB-SubCell"/>
</dbReference>
<keyword evidence="3" id="KW-1003">Cell membrane</keyword>
<comment type="caution">
    <text evidence="9">The sequence shown here is derived from an EMBL/GenBank/DDBJ whole genome shotgun (WGS) entry which is preliminary data.</text>
</comment>
<evidence type="ECO:0000256" key="6">
    <source>
        <dbReference type="ARBA" id="ARBA00023136"/>
    </source>
</evidence>
<feature type="transmembrane region" description="Helical" evidence="7">
    <location>
        <begin position="355"/>
        <end position="377"/>
    </location>
</feature>
<evidence type="ECO:0000313" key="9">
    <source>
        <dbReference type="EMBL" id="GGI13473.1"/>
    </source>
</evidence>
<keyword evidence="10" id="KW-1185">Reference proteome</keyword>
<feature type="transmembrane region" description="Helical" evidence="7">
    <location>
        <begin position="331"/>
        <end position="349"/>
    </location>
</feature>
<feature type="transmembrane region" description="Helical" evidence="7">
    <location>
        <begin position="301"/>
        <end position="319"/>
    </location>
</feature>
<dbReference type="InterPro" id="IPR011701">
    <property type="entry name" value="MFS"/>
</dbReference>
<dbReference type="InterPro" id="IPR020846">
    <property type="entry name" value="MFS_dom"/>
</dbReference>
<name>A0A8J3ANC3_9BACI</name>
<dbReference type="PANTHER" id="PTHR23501:SF191">
    <property type="entry name" value="VACUOLAR BASIC AMINO ACID TRANSPORTER 4"/>
    <property type="match status" value="1"/>
</dbReference>
<feature type="transmembrane region" description="Helical" evidence="7">
    <location>
        <begin position="134"/>
        <end position="156"/>
    </location>
</feature>
<feature type="transmembrane region" description="Helical" evidence="7">
    <location>
        <begin position="101"/>
        <end position="122"/>
    </location>
</feature>
<dbReference type="Proteomes" id="UP000626244">
    <property type="component" value="Unassembled WGS sequence"/>
</dbReference>
<accession>A0A8J3ANC3</accession>
<dbReference type="EMBL" id="BMHB01000001">
    <property type="protein sequence ID" value="GGI13473.1"/>
    <property type="molecule type" value="Genomic_DNA"/>
</dbReference>
<dbReference type="Gene3D" id="1.20.1720.10">
    <property type="entry name" value="Multidrug resistance protein D"/>
    <property type="match status" value="1"/>
</dbReference>
<feature type="transmembrane region" description="Helical" evidence="7">
    <location>
        <begin position="162"/>
        <end position="184"/>
    </location>
</feature>
<feature type="transmembrane region" description="Helical" evidence="7">
    <location>
        <begin position="12"/>
        <end position="33"/>
    </location>
</feature>